<evidence type="ECO:0000313" key="4">
    <source>
        <dbReference type="RefSeq" id="XP_025423335.1"/>
    </source>
</evidence>
<dbReference type="InterPro" id="IPR001810">
    <property type="entry name" value="F-box_dom"/>
</dbReference>
<dbReference type="InterPro" id="IPR032675">
    <property type="entry name" value="LRR_dom_sf"/>
</dbReference>
<dbReference type="Gene3D" id="1.20.1280.50">
    <property type="match status" value="1"/>
</dbReference>
<evidence type="ECO:0000313" key="5">
    <source>
        <dbReference type="RefSeq" id="XP_025423336.1"/>
    </source>
</evidence>
<protein>
    <submittedName>
        <fullName evidence="3 4">Uncharacterized protein LOC112692760</fullName>
    </submittedName>
</protein>
<feature type="domain" description="F-box" evidence="1">
    <location>
        <begin position="42"/>
        <end position="88"/>
    </location>
</feature>
<dbReference type="Gene3D" id="3.80.10.10">
    <property type="entry name" value="Ribonuclease Inhibitor"/>
    <property type="match status" value="2"/>
</dbReference>
<dbReference type="AlphaFoldDB" id="A0A8B8GL67"/>
<dbReference type="InterPro" id="IPR036047">
    <property type="entry name" value="F-box-like_dom_sf"/>
</dbReference>
<dbReference type="SUPFAM" id="SSF52047">
    <property type="entry name" value="RNI-like"/>
    <property type="match status" value="1"/>
</dbReference>
<organism evidence="2 5">
    <name type="scientific">Sipha flava</name>
    <name type="common">yellow sugarcane aphid</name>
    <dbReference type="NCBI Taxonomy" id="143950"/>
    <lineage>
        <taxon>Eukaryota</taxon>
        <taxon>Metazoa</taxon>
        <taxon>Ecdysozoa</taxon>
        <taxon>Arthropoda</taxon>
        <taxon>Hexapoda</taxon>
        <taxon>Insecta</taxon>
        <taxon>Pterygota</taxon>
        <taxon>Neoptera</taxon>
        <taxon>Paraneoptera</taxon>
        <taxon>Hemiptera</taxon>
        <taxon>Sternorrhyncha</taxon>
        <taxon>Aphidomorpha</taxon>
        <taxon>Aphidoidea</taxon>
        <taxon>Aphididae</taxon>
        <taxon>Sipha</taxon>
    </lineage>
</organism>
<dbReference type="SMART" id="SM00256">
    <property type="entry name" value="FBOX"/>
    <property type="match status" value="1"/>
</dbReference>
<name>A0A8B8GL67_9HEMI</name>
<evidence type="ECO:0000313" key="3">
    <source>
        <dbReference type="RefSeq" id="XP_025423334.1"/>
    </source>
</evidence>
<sequence length="394" mass="45188">MDNANKRSLDDDNVCHGNDTKKSKVTNCPLSTTSNSKSAKEIVGFENLCDDVIMHIFKYLSHNNLANMSFVCSTLSRISSDWTLWKKVWFDPFDKSMEDVYLTYLKDCTTQVCIKGNDIPTYDTSVSHKFLIQLETKCPELTHLSFSNQKFDSNEITVKILHRKLKSLTIEKTVVENITDLTSYLCGLNITCPDLEEIKMTFNDWFLPHCLYALAKLEKLTHLSLQGCNQFRDCIPYASITAITGFKALRTLDLRLTPISDHELVCFQRLKNLKHVLLESPDYVNHEGDATITDIGVSGFCFSSYDFNYPYIQIMIDRDGEVNLRRVHDRNDLSDKCKIENLYVRNYPRVTDSFLKSAAKTCPFIKCLDVTGTSCTLDEIERYKAKRPNTKIVC</sequence>
<evidence type="ECO:0000313" key="2">
    <source>
        <dbReference type="Proteomes" id="UP000694846"/>
    </source>
</evidence>
<dbReference type="Pfam" id="PF00646">
    <property type="entry name" value="F-box"/>
    <property type="match status" value="1"/>
</dbReference>
<dbReference type="GeneID" id="112692760"/>
<dbReference type="RefSeq" id="XP_025423334.1">
    <property type="nucleotide sequence ID" value="XM_025567549.1"/>
</dbReference>
<dbReference type="GO" id="GO:0019005">
    <property type="term" value="C:SCF ubiquitin ligase complex"/>
    <property type="evidence" value="ECO:0007669"/>
    <property type="project" value="TreeGrafter"/>
</dbReference>
<proteinExistence type="predicted"/>
<dbReference type="PANTHER" id="PTHR13318">
    <property type="entry name" value="PARTNER OF PAIRED, ISOFORM B-RELATED"/>
    <property type="match status" value="1"/>
</dbReference>
<keyword evidence="2" id="KW-1185">Reference proteome</keyword>
<gene>
    <name evidence="3 4 5" type="primary">LOC112692760</name>
</gene>
<reference evidence="3 4" key="1">
    <citation type="submission" date="2025-04" db="UniProtKB">
        <authorList>
            <consortium name="RefSeq"/>
        </authorList>
    </citation>
    <scope>IDENTIFICATION</scope>
    <source>
        <tissue evidence="3 4">Whole body</tissue>
    </source>
</reference>
<dbReference type="Proteomes" id="UP000694846">
    <property type="component" value="Unplaced"/>
</dbReference>
<dbReference type="RefSeq" id="XP_025423335.1">
    <property type="nucleotide sequence ID" value="XM_025567550.1"/>
</dbReference>
<dbReference type="GO" id="GO:0031146">
    <property type="term" value="P:SCF-dependent proteasomal ubiquitin-dependent protein catabolic process"/>
    <property type="evidence" value="ECO:0007669"/>
    <property type="project" value="TreeGrafter"/>
</dbReference>
<evidence type="ECO:0000259" key="1">
    <source>
        <dbReference type="PROSITE" id="PS50181"/>
    </source>
</evidence>
<accession>A0A8B8GL67</accession>
<dbReference type="PANTHER" id="PTHR13318:SF95">
    <property type="entry name" value="F-BOX PROTEIN YLR352W"/>
    <property type="match status" value="1"/>
</dbReference>
<dbReference type="SUPFAM" id="SSF81383">
    <property type="entry name" value="F-box domain"/>
    <property type="match status" value="1"/>
</dbReference>
<dbReference type="RefSeq" id="XP_025423336.1">
    <property type="nucleotide sequence ID" value="XM_025567551.1"/>
</dbReference>
<dbReference type="PROSITE" id="PS50181">
    <property type="entry name" value="FBOX"/>
    <property type="match status" value="1"/>
</dbReference>
<dbReference type="OrthoDB" id="9856535at2759"/>